<evidence type="ECO:0000313" key="4">
    <source>
        <dbReference type="EMBL" id="KTR84342.1"/>
    </source>
</evidence>
<dbReference type="InterPro" id="IPR002347">
    <property type="entry name" value="SDR_fam"/>
</dbReference>
<accession>A0A147EIY3</accession>
<keyword evidence="5" id="KW-1185">Reference proteome</keyword>
<dbReference type="EMBL" id="LDRK01000075">
    <property type="protein sequence ID" value="KTR84342.1"/>
    <property type="molecule type" value="Genomic_DNA"/>
</dbReference>
<dbReference type="SUPFAM" id="SSF51735">
    <property type="entry name" value="NAD(P)-binding Rossmann-fold domains"/>
    <property type="match status" value="1"/>
</dbReference>
<evidence type="ECO:0000256" key="2">
    <source>
        <dbReference type="ARBA" id="ARBA00023002"/>
    </source>
</evidence>
<proteinExistence type="inferred from homology"/>
<protein>
    <recommendedName>
        <fullName evidence="6">Short-chain dehydrogenase</fullName>
    </recommendedName>
</protein>
<feature type="non-terminal residue" evidence="4">
    <location>
        <position position="1"/>
    </location>
</feature>
<dbReference type="PROSITE" id="PS00061">
    <property type="entry name" value="ADH_SHORT"/>
    <property type="match status" value="1"/>
</dbReference>
<organism evidence="4 5">
    <name type="scientific">Leucobacter chromiiresistens</name>
    <dbReference type="NCBI Taxonomy" id="1079994"/>
    <lineage>
        <taxon>Bacteria</taxon>
        <taxon>Bacillati</taxon>
        <taxon>Actinomycetota</taxon>
        <taxon>Actinomycetes</taxon>
        <taxon>Micrococcales</taxon>
        <taxon>Microbacteriaceae</taxon>
        <taxon>Leucobacter</taxon>
    </lineage>
</organism>
<dbReference type="GO" id="GO:0016491">
    <property type="term" value="F:oxidoreductase activity"/>
    <property type="evidence" value="ECO:0007669"/>
    <property type="project" value="UniProtKB-KW"/>
</dbReference>
<reference evidence="4 5" key="1">
    <citation type="journal article" date="2016" name="Front. Microbiol.">
        <title>Genomic Resource of Rice Seed Associated Bacteria.</title>
        <authorList>
            <person name="Midha S."/>
            <person name="Bansal K."/>
            <person name="Sharma S."/>
            <person name="Kumar N."/>
            <person name="Patil P.P."/>
            <person name="Chaudhry V."/>
            <person name="Patil P.B."/>
        </authorList>
    </citation>
    <scope>NUCLEOTIDE SEQUENCE [LARGE SCALE GENOMIC DNA]</scope>
    <source>
        <strain evidence="4 5">NS354</strain>
    </source>
</reference>
<feature type="region of interest" description="Disordered" evidence="3">
    <location>
        <begin position="103"/>
        <end position="122"/>
    </location>
</feature>
<dbReference type="InterPro" id="IPR020904">
    <property type="entry name" value="Sc_DH/Rdtase_CS"/>
</dbReference>
<dbReference type="Pfam" id="PF00106">
    <property type="entry name" value="adh_short"/>
    <property type="match status" value="1"/>
</dbReference>
<dbReference type="PANTHER" id="PTHR43669">
    <property type="entry name" value="5-KETO-D-GLUCONATE 5-REDUCTASE"/>
    <property type="match status" value="1"/>
</dbReference>
<feature type="compositionally biased region" description="Low complexity" evidence="3">
    <location>
        <begin position="109"/>
        <end position="119"/>
    </location>
</feature>
<dbReference type="CDD" id="cd05233">
    <property type="entry name" value="SDR_c"/>
    <property type="match status" value="1"/>
</dbReference>
<dbReference type="OrthoDB" id="4350228at2"/>
<name>A0A147EIY3_9MICO</name>
<evidence type="ECO:0000313" key="5">
    <source>
        <dbReference type="Proteomes" id="UP000070810"/>
    </source>
</evidence>
<dbReference type="AlphaFoldDB" id="A0A147EIY3"/>
<comment type="caution">
    <text evidence="4">The sequence shown here is derived from an EMBL/GenBank/DDBJ whole genome shotgun (WGS) entry which is preliminary data.</text>
</comment>
<dbReference type="RefSeq" id="WP_153002178.1">
    <property type="nucleotide sequence ID" value="NZ_LDRK01000075.1"/>
</dbReference>
<dbReference type="Gene3D" id="3.40.50.720">
    <property type="entry name" value="NAD(P)-binding Rossmann-like Domain"/>
    <property type="match status" value="1"/>
</dbReference>
<keyword evidence="2" id="KW-0560">Oxidoreductase</keyword>
<comment type="similarity">
    <text evidence="1">Belongs to the short-chain dehydrogenases/reductases (SDR) family.</text>
</comment>
<dbReference type="PRINTS" id="PR01167">
    <property type="entry name" value="INSADHFAMILY"/>
</dbReference>
<evidence type="ECO:0000256" key="3">
    <source>
        <dbReference type="SAM" id="MobiDB-lite"/>
    </source>
</evidence>
<evidence type="ECO:0008006" key="6">
    <source>
        <dbReference type="Google" id="ProtNLM"/>
    </source>
</evidence>
<evidence type="ECO:0000256" key="1">
    <source>
        <dbReference type="ARBA" id="ARBA00006484"/>
    </source>
</evidence>
<sequence>DRVPPHEFSRTLEVNVTGQWLCAAAAFRRMASQAPTGGRIITNGSIAARVPRAHASAYAVSKHATTGITRSLALDGRPLGITATQLDIGNASTGLLAEFTARPRGNGTAGEEAPAAGDAPPEPTFDVAHVARMVAAVADLPATTSVPELVITATGMPYDGRG</sequence>
<dbReference type="Proteomes" id="UP000070810">
    <property type="component" value="Unassembled WGS sequence"/>
</dbReference>
<gene>
    <name evidence="4" type="ORF">NS354_10025</name>
</gene>
<dbReference type="InterPro" id="IPR036291">
    <property type="entry name" value="NAD(P)-bd_dom_sf"/>
</dbReference>
<dbReference type="PANTHER" id="PTHR43669:SF3">
    <property type="entry name" value="ALCOHOL DEHYDROGENASE, PUTATIVE (AFU_ORTHOLOGUE AFUA_3G03445)-RELATED"/>
    <property type="match status" value="1"/>
</dbReference>
<dbReference type="PATRIC" id="fig|1079994.3.peg.2284"/>